<keyword evidence="2" id="KW-0808">Transferase</keyword>
<evidence type="ECO:0000256" key="3">
    <source>
        <dbReference type="ARBA" id="ARBA00022741"/>
    </source>
</evidence>
<dbReference type="InterPro" id="IPR050306">
    <property type="entry name" value="PfkB_Carbo_kinase"/>
</dbReference>
<name>A0ABD4SYY5_9CYAN</name>
<accession>A0ABD4SYY5</accession>
<feature type="domain" description="Carbohydrate kinase PfkB" evidence="6">
    <location>
        <begin position="2"/>
        <end position="308"/>
    </location>
</feature>
<dbReference type="InterPro" id="IPR029056">
    <property type="entry name" value="Ribokinase-like"/>
</dbReference>
<dbReference type="Gene3D" id="3.40.1190.20">
    <property type="match status" value="1"/>
</dbReference>
<dbReference type="InterPro" id="IPR002173">
    <property type="entry name" value="Carboh/pur_kinase_PfkB_CS"/>
</dbReference>
<evidence type="ECO:0000259" key="6">
    <source>
        <dbReference type="Pfam" id="PF00294"/>
    </source>
</evidence>
<evidence type="ECO:0000256" key="1">
    <source>
        <dbReference type="ARBA" id="ARBA00010688"/>
    </source>
</evidence>
<keyword evidence="3" id="KW-0547">Nucleotide-binding</keyword>
<evidence type="ECO:0000313" key="7">
    <source>
        <dbReference type="EMBL" id="MCM1981488.1"/>
    </source>
</evidence>
<evidence type="ECO:0000256" key="5">
    <source>
        <dbReference type="ARBA" id="ARBA00022840"/>
    </source>
</evidence>
<dbReference type="CDD" id="cd01167">
    <property type="entry name" value="bac_FRK"/>
    <property type="match status" value="1"/>
</dbReference>
<dbReference type="GO" id="GO:0016301">
    <property type="term" value="F:kinase activity"/>
    <property type="evidence" value="ECO:0007669"/>
    <property type="project" value="UniProtKB-KW"/>
</dbReference>
<dbReference type="Proteomes" id="UP000031561">
    <property type="component" value="Unassembled WGS sequence"/>
</dbReference>
<dbReference type="GO" id="GO:0005524">
    <property type="term" value="F:ATP binding"/>
    <property type="evidence" value="ECO:0007669"/>
    <property type="project" value="UniProtKB-KW"/>
</dbReference>
<sequence length="330" mass="35409">MGQVICLGEALIDRLATESGAAPSALRAWHDFPGGAPANVACALQRLGTPSAFLGCIGTDSAGNHLVSVLEHYGVNLQGLQRHQTYPTRQVYVTHSPEGDRQFLGFGAFREFADQQFQASRVPRQILEAADYLVLGTLMFASPSGRQSSLDLLATARQQGVECFLDVNWRPMFWSQPASAIAILQTLLPQVDYLKLSSEEADWLWGSQDPGSMAADLPHLQGVFVTAGSQGCRYWLQGNTGSMPAFPVSCVDSTGAGDGFVAGCLHRLSQLQTSLVDNPQQAEDLVRYASAVGALTTLQLGAIADHPTAADVAQFLSAQPPGHRDRPMDR</sequence>
<keyword evidence="4 7" id="KW-0418">Kinase</keyword>
<keyword evidence="8" id="KW-1185">Reference proteome</keyword>
<dbReference type="PANTHER" id="PTHR43085:SF1">
    <property type="entry name" value="PSEUDOURIDINE KINASE-RELATED"/>
    <property type="match status" value="1"/>
</dbReference>
<dbReference type="PROSITE" id="PS00583">
    <property type="entry name" value="PFKB_KINASES_1"/>
    <property type="match status" value="1"/>
</dbReference>
<organism evidence="7 8">
    <name type="scientific">Lyngbya confervoides BDU141951</name>
    <dbReference type="NCBI Taxonomy" id="1574623"/>
    <lineage>
        <taxon>Bacteria</taxon>
        <taxon>Bacillati</taxon>
        <taxon>Cyanobacteriota</taxon>
        <taxon>Cyanophyceae</taxon>
        <taxon>Oscillatoriophycideae</taxon>
        <taxon>Oscillatoriales</taxon>
        <taxon>Microcoleaceae</taxon>
        <taxon>Lyngbya</taxon>
    </lineage>
</organism>
<protein>
    <submittedName>
        <fullName evidence="7">Carbohydrate kinase</fullName>
    </submittedName>
</protein>
<dbReference type="EMBL" id="JTHE03000009">
    <property type="protein sequence ID" value="MCM1981488.1"/>
    <property type="molecule type" value="Genomic_DNA"/>
</dbReference>
<evidence type="ECO:0000256" key="2">
    <source>
        <dbReference type="ARBA" id="ARBA00022679"/>
    </source>
</evidence>
<evidence type="ECO:0000256" key="4">
    <source>
        <dbReference type="ARBA" id="ARBA00022777"/>
    </source>
</evidence>
<dbReference type="Pfam" id="PF00294">
    <property type="entry name" value="PfkB"/>
    <property type="match status" value="1"/>
</dbReference>
<proteinExistence type="inferred from homology"/>
<dbReference type="SUPFAM" id="SSF53613">
    <property type="entry name" value="Ribokinase-like"/>
    <property type="match status" value="1"/>
</dbReference>
<dbReference type="PANTHER" id="PTHR43085">
    <property type="entry name" value="HEXOKINASE FAMILY MEMBER"/>
    <property type="match status" value="1"/>
</dbReference>
<keyword evidence="5" id="KW-0067">ATP-binding</keyword>
<reference evidence="7 8" key="1">
    <citation type="journal article" date="2015" name="Genome Announc.">
        <title>Draft Genome Sequence of Filamentous Marine Cyanobacterium Lyngbya confervoides Strain BDU141951.</title>
        <authorList>
            <person name="Chandrababunaidu M.M."/>
            <person name="Sen D."/>
            <person name="Tripathy S."/>
        </authorList>
    </citation>
    <scope>NUCLEOTIDE SEQUENCE [LARGE SCALE GENOMIC DNA]</scope>
    <source>
        <strain evidence="7 8">BDU141951</strain>
    </source>
</reference>
<dbReference type="AlphaFoldDB" id="A0ABD4SYY5"/>
<gene>
    <name evidence="7" type="ORF">QQ91_0001410</name>
</gene>
<dbReference type="InterPro" id="IPR011611">
    <property type="entry name" value="PfkB_dom"/>
</dbReference>
<evidence type="ECO:0000313" key="8">
    <source>
        <dbReference type="Proteomes" id="UP000031561"/>
    </source>
</evidence>
<comment type="caution">
    <text evidence="7">The sequence shown here is derived from an EMBL/GenBank/DDBJ whole genome shotgun (WGS) entry which is preliminary data.</text>
</comment>
<dbReference type="RefSeq" id="WP_166279048.1">
    <property type="nucleotide sequence ID" value="NZ_JTHE03000009.1"/>
</dbReference>
<comment type="similarity">
    <text evidence="1">Belongs to the carbohydrate kinase PfkB family.</text>
</comment>